<dbReference type="AlphaFoldDB" id="A0A7Z2GMW4"/>
<sequence length="141" mass="14590">MKVIPIAAVCGRTVQAAACASDAVAASSGAVAANAGSAAWHLIGALDACFGENDCLGVTIDAVKVGLFRVDGEIHALDDICTHGNALLSEGFLDGHEIECPLHAGLVDVRTGKGTTAPIVRDTRRHDVRVDDGNLYVRLSR</sequence>
<evidence type="ECO:0000313" key="7">
    <source>
        <dbReference type="Proteomes" id="UP000433577"/>
    </source>
</evidence>
<evidence type="ECO:0000313" key="6">
    <source>
        <dbReference type="EMBL" id="QGZ64741.1"/>
    </source>
</evidence>
<keyword evidence="1" id="KW-0001">2Fe-2S</keyword>
<gene>
    <name evidence="6" type="ORF">FAZ98_23225</name>
</gene>
<evidence type="ECO:0000259" key="5">
    <source>
        <dbReference type="PROSITE" id="PS51296"/>
    </source>
</evidence>
<dbReference type="PANTHER" id="PTHR21496">
    <property type="entry name" value="FERREDOXIN-RELATED"/>
    <property type="match status" value="1"/>
</dbReference>
<dbReference type="Proteomes" id="UP000433577">
    <property type="component" value="Chromosome 3"/>
</dbReference>
<evidence type="ECO:0000256" key="2">
    <source>
        <dbReference type="ARBA" id="ARBA00022723"/>
    </source>
</evidence>
<dbReference type="OrthoDB" id="9800167at2"/>
<dbReference type="Gene3D" id="2.102.10.10">
    <property type="entry name" value="Rieske [2Fe-2S] iron-sulphur domain"/>
    <property type="match status" value="1"/>
</dbReference>
<dbReference type="SUPFAM" id="SSF50022">
    <property type="entry name" value="ISP domain"/>
    <property type="match status" value="1"/>
</dbReference>
<evidence type="ECO:0000256" key="1">
    <source>
        <dbReference type="ARBA" id="ARBA00022714"/>
    </source>
</evidence>
<proteinExistence type="predicted"/>
<dbReference type="InterPro" id="IPR036922">
    <property type="entry name" value="Rieske_2Fe-2S_sf"/>
</dbReference>
<dbReference type="CDD" id="cd03528">
    <property type="entry name" value="Rieske_RO_ferredoxin"/>
    <property type="match status" value="1"/>
</dbReference>
<evidence type="ECO:0000256" key="4">
    <source>
        <dbReference type="ARBA" id="ARBA00023014"/>
    </source>
</evidence>
<feature type="domain" description="Rieske" evidence="5">
    <location>
        <begin position="40"/>
        <end position="137"/>
    </location>
</feature>
<dbReference type="InterPro" id="IPR017941">
    <property type="entry name" value="Rieske_2Fe-2S"/>
</dbReference>
<reference evidence="6 7" key="1">
    <citation type="submission" date="2019-12" db="EMBL/GenBank/DDBJ databases">
        <title>Paraburkholderia acidiphila 7Q-K02 sp. nov and Paraburkholderia acidisoli DHF22 sp. nov., two strains isolated from forest soil.</title>
        <authorList>
            <person name="Gao Z."/>
            <person name="Qiu L."/>
        </authorList>
    </citation>
    <scope>NUCLEOTIDE SEQUENCE [LARGE SCALE GENOMIC DNA]</scope>
    <source>
        <strain evidence="6 7">DHF22</strain>
    </source>
</reference>
<organism evidence="6 7">
    <name type="scientific">Paraburkholderia acidisoli</name>
    <dbReference type="NCBI Taxonomy" id="2571748"/>
    <lineage>
        <taxon>Bacteria</taxon>
        <taxon>Pseudomonadati</taxon>
        <taxon>Pseudomonadota</taxon>
        <taxon>Betaproteobacteria</taxon>
        <taxon>Burkholderiales</taxon>
        <taxon>Burkholderiaceae</taxon>
        <taxon>Paraburkholderia</taxon>
    </lineage>
</organism>
<dbReference type="RefSeq" id="WP_158954472.1">
    <property type="nucleotide sequence ID" value="NZ_CP046915.1"/>
</dbReference>
<dbReference type="EMBL" id="CP046915">
    <property type="protein sequence ID" value="QGZ64741.1"/>
    <property type="molecule type" value="Genomic_DNA"/>
</dbReference>
<dbReference type="PROSITE" id="PS51296">
    <property type="entry name" value="RIESKE"/>
    <property type="match status" value="1"/>
</dbReference>
<dbReference type="PANTHER" id="PTHR21496:SF23">
    <property type="entry name" value="3-PHENYLPROPIONATE_CINNAMIC ACID DIOXYGENASE FERREDOXIN SUBUNIT"/>
    <property type="match status" value="1"/>
</dbReference>
<keyword evidence="3" id="KW-0408">Iron</keyword>
<dbReference type="GO" id="GO:0051537">
    <property type="term" value="F:2 iron, 2 sulfur cluster binding"/>
    <property type="evidence" value="ECO:0007669"/>
    <property type="project" value="UniProtKB-KW"/>
</dbReference>
<protein>
    <submittedName>
        <fullName evidence="6">Rieske 2Fe-2S domain-containing protein</fullName>
    </submittedName>
</protein>
<dbReference type="GO" id="GO:0046872">
    <property type="term" value="F:metal ion binding"/>
    <property type="evidence" value="ECO:0007669"/>
    <property type="project" value="UniProtKB-KW"/>
</dbReference>
<evidence type="ECO:0000256" key="3">
    <source>
        <dbReference type="ARBA" id="ARBA00023004"/>
    </source>
</evidence>
<keyword evidence="2" id="KW-0479">Metal-binding</keyword>
<dbReference type="KEGG" id="pacs:FAZ98_23225"/>
<name>A0A7Z2GMW4_9BURK</name>
<dbReference type="Pfam" id="PF00355">
    <property type="entry name" value="Rieske"/>
    <property type="match status" value="1"/>
</dbReference>
<keyword evidence="4" id="KW-0411">Iron-sulfur</keyword>
<accession>A0A7Z2GMW4</accession>
<keyword evidence="7" id="KW-1185">Reference proteome</keyword>